<dbReference type="EMBL" id="JBHSKV010000013">
    <property type="protein sequence ID" value="MFC5134931.1"/>
    <property type="molecule type" value="Genomic_DNA"/>
</dbReference>
<evidence type="ECO:0000256" key="1">
    <source>
        <dbReference type="SAM" id="Phobius"/>
    </source>
</evidence>
<dbReference type="InterPro" id="IPR058362">
    <property type="entry name" value="DUF8049"/>
</dbReference>
<proteinExistence type="predicted"/>
<keyword evidence="4" id="KW-1185">Reference proteome</keyword>
<sequence length="85" mass="8404">MEIERAREDLVVAAAAGAATIVVAVLSSVVSGIAVGTLPSLAPLGVYAAYLFSRKGGPYGPGDTPRNWAAAALGVGVVVLVVGLL</sequence>
<feature type="domain" description="DUF8049" evidence="2">
    <location>
        <begin position="1"/>
        <end position="83"/>
    </location>
</feature>
<organism evidence="3 4">
    <name type="scientific">Halorubrum glutamatedens</name>
    <dbReference type="NCBI Taxonomy" id="2707018"/>
    <lineage>
        <taxon>Archaea</taxon>
        <taxon>Methanobacteriati</taxon>
        <taxon>Methanobacteriota</taxon>
        <taxon>Stenosarchaea group</taxon>
        <taxon>Halobacteria</taxon>
        <taxon>Halobacteriales</taxon>
        <taxon>Haloferacaceae</taxon>
        <taxon>Halorubrum</taxon>
    </lineage>
</organism>
<keyword evidence="1" id="KW-0472">Membrane</keyword>
<comment type="caution">
    <text evidence="3">The sequence shown here is derived from an EMBL/GenBank/DDBJ whole genome shotgun (WGS) entry which is preliminary data.</text>
</comment>
<dbReference type="RefSeq" id="WP_122104990.1">
    <property type="nucleotide sequence ID" value="NZ_JBHSKV010000013.1"/>
</dbReference>
<gene>
    <name evidence="3" type="ORF">ACFPJA_09430</name>
</gene>
<keyword evidence="1" id="KW-1133">Transmembrane helix</keyword>
<name>A0ABD5QS94_9EURY</name>
<dbReference type="Proteomes" id="UP001596145">
    <property type="component" value="Unassembled WGS sequence"/>
</dbReference>
<evidence type="ECO:0000313" key="4">
    <source>
        <dbReference type="Proteomes" id="UP001596145"/>
    </source>
</evidence>
<evidence type="ECO:0000259" key="2">
    <source>
        <dbReference type="Pfam" id="PF26223"/>
    </source>
</evidence>
<accession>A0ABD5QS94</accession>
<dbReference type="Pfam" id="PF26223">
    <property type="entry name" value="DUF8049"/>
    <property type="match status" value="1"/>
</dbReference>
<feature type="transmembrane region" description="Helical" evidence="1">
    <location>
        <begin position="68"/>
        <end position="84"/>
    </location>
</feature>
<feature type="transmembrane region" description="Helical" evidence="1">
    <location>
        <begin position="12"/>
        <end position="35"/>
    </location>
</feature>
<protein>
    <recommendedName>
        <fullName evidence="2">DUF8049 domain-containing protein</fullName>
    </recommendedName>
</protein>
<reference evidence="3 4" key="1">
    <citation type="journal article" date="2019" name="Int. J. Syst. Evol. Microbiol.">
        <title>The Global Catalogue of Microorganisms (GCM) 10K type strain sequencing project: providing services to taxonomists for standard genome sequencing and annotation.</title>
        <authorList>
            <consortium name="The Broad Institute Genomics Platform"/>
            <consortium name="The Broad Institute Genome Sequencing Center for Infectious Disease"/>
            <person name="Wu L."/>
            <person name="Ma J."/>
        </authorList>
    </citation>
    <scope>NUCLEOTIDE SEQUENCE [LARGE SCALE GENOMIC DNA]</scope>
    <source>
        <strain evidence="3 4">CGMCC 1.16026</strain>
    </source>
</reference>
<dbReference type="AlphaFoldDB" id="A0ABD5QS94"/>
<evidence type="ECO:0000313" key="3">
    <source>
        <dbReference type="EMBL" id="MFC5134931.1"/>
    </source>
</evidence>
<keyword evidence="1" id="KW-0812">Transmembrane</keyword>